<dbReference type="AlphaFoldDB" id="A0A9P5NVV9"/>
<feature type="region of interest" description="Disordered" evidence="1">
    <location>
        <begin position="783"/>
        <end position="811"/>
    </location>
</feature>
<feature type="region of interest" description="Disordered" evidence="1">
    <location>
        <begin position="625"/>
        <end position="678"/>
    </location>
</feature>
<sequence length="811" mass="89679">MRTVADSSFVLPPNPEYIDFPKTDGTQTTWPPNTTRVVDHEGCVNYYDPLANHHGQHIRWRVLVAEALALEYKYPKGPNYVLRDFPKNYRLFDHNKGPAVGPRHDLYLYGPLKKKFRSINEFVPHAIWLMSDGLEPCKCKYCGSVKAQREITASLSNILRTTPTGSPSPSRVKTFRDKGKGKDPLQRSREPKGRDGRAYAAVQRAFKHLKPSPGVLKQPMLQERNSDLRAIYSRTAMHLRRWFREGEIIWCALDPPITGLHGIEGASIEFWPGIIDEVKLKTESVPRAATPKSPLSPGIPQASTSKTPEPIAADDTRGPILENSAEPLPWTIRQSTRYKVQLLAVSYSYTIDDEQVLPYQAYVPPDELISSMIDYPPDKLNFDKDFLTQFNPCPGPKAPAAQFLEAVPAYATAIQIASILSSTWCLTDDYEFRYSIRPATPKVSNASLPLESPPGPVAPQQPKEPLTLEAAIEQASRHNAQLSSSTSYYRNVTSVNPGMSQAESQQIADRVLGAQPSQLVQTRFQGLWWGSERIWVDDFIRLKVPRRMLAPNGAPNILPPSGPGKAVKAQWIAEGKDPAALGAGTRGVFLRLDGLLTVDVPNESGAMKKEARVCGMLYELADEDWEDPEERKTLDGNSANPIPGSSQQPSSSTTSPAKDPTRLSNAQENGAGSSSAPVMENVLPQAPIGYKFRPIVAPGHEFVGAMGLISGRYYPRILVHPKIKPRVQSALLRPAEEGGLTGFDNLWALEGLSGGYFNSVDPHRYKKSRLAMVQDATREALEQLQNYAETKREQQNGSAQNGGDAMEVDES</sequence>
<comment type="caution">
    <text evidence="3">The sequence shown here is derived from an EMBL/GenBank/DDBJ whole genome shotgun (WGS) entry which is preliminary data.</text>
</comment>
<reference evidence="3" key="1">
    <citation type="submission" date="2020-11" db="EMBL/GenBank/DDBJ databases">
        <authorList>
            <consortium name="DOE Joint Genome Institute"/>
            <person name="Ahrendt S."/>
            <person name="Riley R."/>
            <person name="Andreopoulos W."/>
            <person name="LaButti K."/>
            <person name="Pangilinan J."/>
            <person name="Ruiz-duenas F.J."/>
            <person name="Barrasa J.M."/>
            <person name="Sanchez-Garcia M."/>
            <person name="Camarero S."/>
            <person name="Miyauchi S."/>
            <person name="Serrano A."/>
            <person name="Linde D."/>
            <person name="Babiker R."/>
            <person name="Drula E."/>
            <person name="Ayuso-Fernandez I."/>
            <person name="Pacheco R."/>
            <person name="Padilla G."/>
            <person name="Ferreira P."/>
            <person name="Barriuso J."/>
            <person name="Kellner H."/>
            <person name="Castanera R."/>
            <person name="Alfaro M."/>
            <person name="Ramirez L."/>
            <person name="Pisabarro A.G."/>
            <person name="Kuo A."/>
            <person name="Tritt A."/>
            <person name="Lipzen A."/>
            <person name="He G."/>
            <person name="Yan M."/>
            <person name="Ng V."/>
            <person name="Cullen D."/>
            <person name="Martin F."/>
            <person name="Rosso M.-N."/>
            <person name="Henrissat B."/>
            <person name="Hibbett D."/>
            <person name="Martinez A.T."/>
            <person name="Grigoriev I.V."/>
        </authorList>
    </citation>
    <scope>NUCLEOTIDE SEQUENCE</scope>
    <source>
        <strain evidence="3">AH 44721</strain>
    </source>
</reference>
<gene>
    <name evidence="3" type="ORF">CPB84DRAFT_1675815</name>
</gene>
<feature type="compositionally biased region" description="Polar residues" evidence="1">
    <location>
        <begin position="662"/>
        <end position="676"/>
    </location>
</feature>
<dbReference type="Proteomes" id="UP000724874">
    <property type="component" value="Unassembled WGS sequence"/>
</dbReference>
<dbReference type="PANTHER" id="PTHR38046">
    <property type="entry name" value="CRYPTIC LOCI REGULATOR 2"/>
    <property type="match status" value="1"/>
</dbReference>
<proteinExistence type="predicted"/>
<feature type="region of interest" description="Disordered" evidence="1">
    <location>
        <begin position="285"/>
        <end position="318"/>
    </location>
</feature>
<dbReference type="OrthoDB" id="2421327at2759"/>
<feature type="domain" description="Cryptic loci regulator 2 N-terminal" evidence="2">
    <location>
        <begin position="80"/>
        <end position="142"/>
    </location>
</feature>
<accession>A0A9P5NVV9</accession>
<dbReference type="GO" id="GO:0033553">
    <property type="term" value="C:rDNA heterochromatin"/>
    <property type="evidence" value="ECO:0007669"/>
    <property type="project" value="TreeGrafter"/>
</dbReference>
<dbReference type="Pfam" id="PF16761">
    <property type="entry name" value="Clr2_transil"/>
    <property type="match status" value="1"/>
</dbReference>
<evidence type="ECO:0000259" key="2">
    <source>
        <dbReference type="Pfam" id="PF16761"/>
    </source>
</evidence>
<dbReference type="PANTHER" id="PTHR38046:SF1">
    <property type="entry name" value="CRYPTIC LOCI REGULATOR 2"/>
    <property type="match status" value="1"/>
</dbReference>
<dbReference type="InterPro" id="IPR038986">
    <property type="entry name" value="Clr2"/>
</dbReference>
<evidence type="ECO:0000313" key="3">
    <source>
        <dbReference type="EMBL" id="KAF8906276.1"/>
    </source>
</evidence>
<dbReference type="GO" id="GO:0031934">
    <property type="term" value="C:mating-type region heterochromatin"/>
    <property type="evidence" value="ECO:0007669"/>
    <property type="project" value="TreeGrafter"/>
</dbReference>
<feature type="compositionally biased region" description="Basic and acidic residues" evidence="1">
    <location>
        <begin position="174"/>
        <end position="196"/>
    </location>
</feature>
<evidence type="ECO:0000313" key="4">
    <source>
        <dbReference type="Proteomes" id="UP000724874"/>
    </source>
</evidence>
<feature type="compositionally biased region" description="Polar residues" evidence="1">
    <location>
        <begin position="635"/>
        <end position="644"/>
    </location>
</feature>
<feature type="region of interest" description="Disordered" evidence="1">
    <location>
        <begin position="158"/>
        <end position="196"/>
    </location>
</feature>
<dbReference type="InterPro" id="IPR031915">
    <property type="entry name" value="Clr2_N"/>
</dbReference>
<feature type="compositionally biased region" description="Polar residues" evidence="1">
    <location>
        <begin position="158"/>
        <end position="171"/>
    </location>
</feature>
<dbReference type="GO" id="GO:0070824">
    <property type="term" value="C:SHREC complex"/>
    <property type="evidence" value="ECO:0007669"/>
    <property type="project" value="InterPro"/>
</dbReference>
<dbReference type="GO" id="GO:0030466">
    <property type="term" value="P:silent mating-type cassette heterochromatin formation"/>
    <property type="evidence" value="ECO:0007669"/>
    <property type="project" value="TreeGrafter"/>
</dbReference>
<keyword evidence="4" id="KW-1185">Reference proteome</keyword>
<evidence type="ECO:0000256" key="1">
    <source>
        <dbReference type="SAM" id="MobiDB-lite"/>
    </source>
</evidence>
<dbReference type="EMBL" id="JADNYJ010000019">
    <property type="protein sequence ID" value="KAF8906276.1"/>
    <property type="molecule type" value="Genomic_DNA"/>
</dbReference>
<feature type="compositionally biased region" description="Low complexity" evidence="1">
    <location>
        <begin position="645"/>
        <end position="656"/>
    </location>
</feature>
<name>A0A9P5NVV9_GYMJU</name>
<organism evidence="3 4">
    <name type="scientific">Gymnopilus junonius</name>
    <name type="common">Spectacular rustgill mushroom</name>
    <name type="synonym">Gymnopilus spectabilis subsp. junonius</name>
    <dbReference type="NCBI Taxonomy" id="109634"/>
    <lineage>
        <taxon>Eukaryota</taxon>
        <taxon>Fungi</taxon>
        <taxon>Dikarya</taxon>
        <taxon>Basidiomycota</taxon>
        <taxon>Agaricomycotina</taxon>
        <taxon>Agaricomycetes</taxon>
        <taxon>Agaricomycetidae</taxon>
        <taxon>Agaricales</taxon>
        <taxon>Agaricineae</taxon>
        <taxon>Hymenogastraceae</taxon>
        <taxon>Gymnopilus</taxon>
    </lineage>
</organism>
<protein>
    <recommendedName>
        <fullName evidence="2">Cryptic loci regulator 2 N-terminal domain-containing protein</fullName>
    </recommendedName>
</protein>